<dbReference type="EMBL" id="WJQU01000001">
    <property type="protein sequence ID" value="KAJ6645108.1"/>
    <property type="molecule type" value="Genomic_DNA"/>
</dbReference>
<comment type="subcellular location">
    <subcellularLocation>
        <location evidence="1">Membrane</location>
        <topology evidence="1">Multi-pass membrane protein</topology>
    </subcellularLocation>
</comment>
<evidence type="ECO:0000256" key="8">
    <source>
        <dbReference type="ARBA" id="ARBA00022989"/>
    </source>
</evidence>
<evidence type="ECO:0000256" key="6">
    <source>
        <dbReference type="ARBA" id="ARBA00022692"/>
    </source>
</evidence>
<evidence type="ECO:0000313" key="16">
    <source>
        <dbReference type="Proteomes" id="UP001151699"/>
    </source>
</evidence>
<dbReference type="Pfam" id="PF03840">
    <property type="entry name" value="SecG"/>
    <property type="match status" value="1"/>
</dbReference>
<name>A0A9Q0N7D7_9DIPT</name>
<evidence type="ECO:0000256" key="14">
    <source>
        <dbReference type="SAM" id="Phobius"/>
    </source>
</evidence>
<keyword evidence="13" id="KW-0324">Glycolysis</keyword>
<dbReference type="PANTHER" id="PTHR21139:SF42">
    <property type="entry name" value="TRIOSEPHOSPHATE ISOMERASE"/>
    <property type="match status" value="1"/>
</dbReference>
<comment type="catalytic activity">
    <reaction evidence="13">
        <text>D-glyceraldehyde 3-phosphate = dihydroxyacetone phosphate</text>
        <dbReference type="Rhea" id="RHEA:18585"/>
        <dbReference type="ChEBI" id="CHEBI:57642"/>
        <dbReference type="ChEBI" id="CHEBI:59776"/>
        <dbReference type="EC" id="5.3.1.1"/>
    </reaction>
</comment>
<comment type="similarity">
    <text evidence="2 13">Belongs to the triosephosphate isomerase family.</text>
</comment>
<keyword evidence="5" id="KW-0813">Transport</keyword>
<dbReference type="Proteomes" id="UP001151699">
    <property type="component" value="Chromosome A"/>
</dbReference>
<dbReference type="GO" id="GO:0019563">
    <property type="term" value="P:glycerol catabolic process"/>
    <property type="evidence" value="ECO:0007669"/>
    <property type="project" value="TreeGrafter"/>
</dbReference>
<dbReference type="InterPro" id="IPR000652">
    <property type="entry name" value="Triosephosphate_isomerase"/>
</dbReference>
<dbReference type="AlphaFoldDB" id="A0A9Q0N7D7"/>
<dbReference type="InterPro" id="IPR020861">
    <property type="entry name" value="Triosephosphate_isomerase_AS"/>
</dbReference>
<dbReference type="InterPro" id="IPR013785">
    <property type="entry name" value="Aldolase_TIM"/>
</dbReference>
<comment type="subunit">
    <text evidence="4">Homodimer.</text>
</comment>
<keyword evidence="10 14" id="KW-0472">Membrane</keyword>
<dbReference type="CDD" id="cd00311">
    <property type="entry name" value="TIM"/>
    <property type="match status" value="1"/>
</dbReference>
<comment type="pathway">
    <text evidence="13">Carbohydrate biosynthesis; gluconeogenesis.</text>
</comment>
<dbReference type="GO" id="GO:0046166">
    <property type="term" value="P:glyceraldehyde-3-phosphate biosynthetic process"/>
    <property type="evidence" value="ECO:0007669"/>
    <property type="project" value="TreeGrafter"/>
</dbReference>
<dbReference type="PANTHER" id="PTHR21139">
    <property type="entry name" value="TRIOSEPHOSPHATE ISOMERASE"/>
    <property type="match status" value="1"/>
</dbReference>
<evidence type="ECO:0000256" key="5">
    <source>
        <dbReference type="ARBA" id="ARBA00022448"/>
    </source>
</evidence>
<dbReference type="InterPro" id="IPR035990">
    <property type="entry name" value="TIM_sf"/>
</dbReference>
<dbReference type="PROSITE" id="PS51440">
    <property type="entry name" value="TIM_2"/>
    <property type="match status" value="1"/>
</dbReference>
<evidence type="ECO:0000256" key="9">
    <source>
        <dbReference type="ARBA" id="ARBA00023010"/>
    </source>
</evidence>
<dbReference type="Pfam" id="PF00121">
    <property type="entry name" value="TIM"/>
    <property type="match status" value="1"/>
</dbReference>
<sequence>MPMIFMKKLIIANWKMHMSLDDAFEFCTKLTEQQYNNQLIIAPPIPYLAYLSDKFKSLEFCGQNVSQFAGQGSCTGEYSSLLLKLSKINYSIVGHSERRNLFQESSELIRQKAENCLKAQVTPIICIGEDLATRKNNNYKNFLLKQLEESLPEVGSLIVAYEPIWAIGTGIIPRKEELIEIFEVLNYYLKQSQVANNISLVYGGSVNLDNIEKILNLQNIDGVMVGKSSLDYQMLVQMLSYKKMMNILLFVHIVIAILLIIVILMQKTGSDGLSGIGGGNGTMGVVAGRTVVNFLTKTTVVLATLFIINAIILANLSSKRNPGIIKKIEQVDDKQPESSLPIAK</sequence>
<dbReference type="GO" id="GO:0006094">
    <property type="term" value="P:gluconeogenesis"/>
    <property type="evidence" value="ECO:0007669"/>
    <property type="project" value="UniProtKB-KW"/>
</dbReference>
<evidence type="ECO:0000256" key="1">
    <source>
        <dbReference type="ARBA" id="ARBA00004141"/>
    </source>
</evidence>
<dbReference type="GO" id="GO:0006096">
    <property type="term" value="P:glycolytic process"/>
    <property type="evidence" value="ECO:0007669"/>
    <property type="project" value="UniProtKB-KW"/>
</dbReference>
<protein>
    <recommendedName>
        <fullName evidence="13">Triosephosphate isomerase</fullName>
        <ecNumber evidence="13">5.3.1.1</ecNumber>
    </recommendedName>
</protein>
<comment type="similarity">
    <text evidence="3">Belongs to the SecG family.</text>
</comment>
<dbReference type="GO" id="GO:0015450">
    <property type="term" value="F:protein-transporting ATPase activity"/>
    <property type="evidence" value="ECO:0007669"/>
    <property type="project" value="InterPro"/>
</dbReference>
<dbReference type="NCBIfam" id="TIGR00810">
    <property type="entry name" value="secG"/>
    <property type="match status" value="1"/>
</dbReference>
<dbReference type="InterPro" id="IPR004692">
    <property type="entry name" value="SecG"/>
</dbReference>
<evidence type="ECO:0000256" key="11">
    <source>
        <dbReference type="ARBA" id="ARBA00023235"/>
    </source>
</evidence>
<dbReference type="GO" id="GO:0005829">
    <property type="term" value="C:cytosol"/>
    <property type="evidence" value="ECO:0007669"/>
    <property type="project" value="TreeGrafter"/>
</dbReference>
<keyword evidence="6 14" id="KW-0812">Transmembrane</keyword>
<accession>A0A9Q0N7D7</accession>
<evidence type="ECO:0000256" key="12">
    <source>
        <dbReference type="ARBA" id="ARBA00025638"/>
    </source>
</evidence>
<keyword evidence="7" id="KW-0653">Protein transport</keyword>
<reference evidence="15" key="1">
    <citation type="submission" date="2022-07" db="EMBL/GenBank/DDBJ databases">
        <authorList>
            <person name="Trinca V."/>
            <person name="Uliana J.V.C."/>
            <person name="Torres T.T."/>
            <person name="Ward R.J."/>
            <person name="Monesi N."/>
        </authorList>
    </citation>
    <scope>NUCLEOTIDE SEQUENCE</scope>
    <source>
        <strain evidence="15">HSMRA1968</strain>
        <tissue evidence="15">Whole embryos</tissue>
    </source>
</reference>
<dbReference type="GO" id="GO:0009306">
    <property type="term" value="P:protein secretion"/>
    <property type="evidence" value="ECO:0007669"/>
    <property type="project" value="InterPro"/>
</dbReference>
<organism evidence="15 16">
    <name type="scientific">Pseudolycoriella hygida</name>
    <dbReference type="NCBI Taxonomy" id="35572"/>
    <lineage>
        <taxon>Eukaryota</taxon>
        <taxon>Metazoa</taxon>
        <taxon>Ecdysozoa</taxon>
        <taxon>Arthropoda</taxon>
        <taxon>Hexapoda</taxon>
        <taxon>Insecta</taxon>
        <taxon>Pterygota</taxon>
        <taxon>Neoptera</taxon>
        <taxon>Endopterygota</taxon>
        <taxon>Diptera</taxon>
        <taxon>Nematocera</taxon>
        <taxon>Sciaroidea</taxon>
        <taxon>Sciaridae</taxon>
        <taxon>Pseudolycoriella</taxon>
    </lineage>
</organism>
<comment type="pathway">
    <text evidence="13">Carbohydrate degradation; glycolysis; D-glyceraldehyde 3-phosphate from glycerone phosphate: step 1/1.</text>
</comment>
<dbReference type="GO" id="GO:0016020">
    <property type="term" value="C:membrane"/>
    <property type="evidence" value="ECO:0007669"/>
    <property type="project" value="UniProtKB-SubCell"/>
</dbReference>
<keyword evidence="11 13" id="KW-0413">Isomerase</keyword>
<evidence type="ECO:0000256" key="13">
    <source>
        <dbReference type="RuleBase" id="RU363013"/>
    </source>
</evidence>
<keyword evidence="16" id="KW-1185">Reference proteome</keyword>
<feature type="transmembrane region" description="Helical" evidence="14">
    <location>
        <begin position="299"/>
        <end position="317"/>
    </location>
</feature>
<dbReference type="PROSITE" id="PS00171">
    <property type="entry name" value="TIM_1"/>
    <property type="match status" value="1"/>
</dbReference>
<keyword evidence="9" id="KW-0811">Translocation</keyword>
<proteinExistence type="inferred from homology"/>
<dbReference type="OrthoDB" id="8300136at2759"/>
<gene>
    <name evidence="15" type="primary">tpiA</name>
    <name evidence="15" type="ORF">Bhyg_00310</name>
</gene>
<comment type="function">
    <text evidence="12">Involved in protein export. Participates in an early event of protein translocation across the chloroplast thylakoid membrane.</text>
</comment>
<evidence type="ECO:0000313" key="15">
    <source>
        <dbReference type="EMBL" id="KAJ6645108.1"/>
    </source>
</evidence>
<evidence type="ECO:0000256" key="3">
    <source>
        <dbReference type="ARBA" id="ARBA00008445"/>
    </source>
</evidence>
<comment type="caution">
    <text evidence="15">The sequence shown here is derived from an EMBL/GenBank/DDBJ whole genome shotgun (WGS) entry which is preliminary data.</text>
</comment>
<dbReference type="Gene3D" id="3.20.20.70">
    <property type="entry name" value="Aldolase class I"/>
    <property type="match status" value="1"/>
</dbReference>
<evidence type="ECO:0000256" key="2">
    <source>
        <dbReference type="ARBA" id="ARBA00007422"/>
    </source>
</evidence>
<feature type="transmembrane region" description="Helical" evidence="14">
    <location>
        <begin position="247"/>
        <end position="265"/>
    </location>
</feature>
<keyword evidence="8 14" id="KW-1133">Transmembrane helix</keyword>
<evidence type="ECO:0000256" key="10">
    <source>
        <dbReference type="ARBA" id="ARBA00023136"/>
    </source>
</evidence>
<dbReference type="GO" id="GO:0004807">
    <property type="term" value="F:triose-phosphate isomerase activity"/>
    <property type="evidence" value="ECO:0007669"/>
    <property type="project" value="UniProtKB-EC"/>
</dbReference>
<dbReference type="SUPFAM" id="SSF51351">
    <property type="entry name" value="Triosephosphate isomerase (TIM)"/>
    <property type="match status" value="1"/>
</dbReference>
<evidence type="ECO:0000256" key="4">
    <source>
        <dbReference type="ARBA" id="ARBA00011738"/>
    </source>
</evidence>
<evidence type="ECO:0000256" key="7">
    <source>
        <dbReference type="ARBA" id="ARBA00022927"/>
    </source>
</evidence>
<dbReference type="EC" id="5.3.1.1" evidence="13"/>
<dbReference type="PRINTS" id="PR01651">
    <property type="entry name" value="SECGEXPORT"/>
</dbReference>
<keyword evidence="13" id="KW-0312">Gluconeogenesis</keyword>